<dbReference type="RefSeq" id="WP_108634449.1">
    <property type="nucleotide sequence ID" value="NZ_QCXX01000003.1"/>
</dbReference>
<evidence type="ECO:0000313" key="8">
    <source>
        <dbReference type="EMBL" id="PUV24522.1"/>
    </source>
</evidence>
<comment type="subcellular location">
    <subcellularLocation>
        <location evidence="1">Cell outer membrane</location>
    </subcellularLocation>
</comment>
<dbReference type="AlphaFoldDB" id="A0A363NUN0"/>
<dbReference type="Proteomes" id="UP000250831">
    <property type="component" value="Unassembled WGS sequence"/>
</dbReference>
<dbReference type="Gene3D" id="1.25.40.390">
    <property type="match status" value="1"/>
</dbReference>
<comment type="caution">
    <text evidence="8">The sequence shown here is derived from an EMBL/GenBank/DDBJ whole genome shotgun (WGS) entry which is preliminary data.</text>
</comment>
<evidence type="ECO:0000259" key="7">
    <source>
        <dbReference type="Pfam" id="PF14322"/>
    </source>
</evidence>
<gene>
    <name evidence="8" type="ORF">DCO56_14365</name>
</gene>
<dbReference type="Pfam" id="PF14322">
    <property type="entry name" value="SusD-like_3"/>
    <property type="match status" value="1"/>
</dbReference>
<keyword evidence="9" id="KW-1185">Reference proteome</keyword>
<dbReference type="PROSITE" id="PS51257">
    <property type="entry name" value="PROKAR_LIPOPROTEIN"/>
    <property type="match status" value="1"/>
</dbReference>
<dbReference type="InterPro" id="IPR011990">
    <property type="entry name" value="TPR-like_helical_dom_sf"/>
</dbReference>
<evidence type="ECO:0000256" key="1">
    <source>
        <dbReference type="ARBA" id="ARBA00004442"/>
    </source>
</evidence>
<evidence type="ECO:0000256" key="4">
    <source>
        <dbReference type="ARBA" id="ARBA00023136"/>
    </source>
</evidence>
<dbReference type="SUPFAM" id="SSF48452">
    <property type="entry name" value="TPR-like"/>
    <property type="match status" value="1"/>
</dbReference>
<name>A0A363NUN0_9SPHI</name>
<dbReference type="InterPro" id="IPR033985">
    <property type="entry name" value="SusD-like_N"/>
</dbReference>
<evidence type="ECO:0000259" key="6">
    <source>
        <dbReference type="Pfam" id="PF07980"/>
    </source>
</evidence>
<evidence type="ECO:0000313" key="9">
    <source>
        <dbReference type="Proteomes" id="UP000250831"/>
    </source>
</evidence>
<evidence type="ECO:0000256" key="5">
    <source>
        <dbReference type="ARBA" id="ARBA00023237"/>
    </source>
</evidence>
<dbReference type="Pfam" id="PF07980">
    <property type="entry name" value="SusD_RagB"/>
    <property type="match status" value="1"/>
</dbReference>
<accession>A0A363NUN0</accession>
<dbReference type="GO" id="GO:0009279">
    <property type="term" value="C:cell outer membrane"/>
    <property type="evidence" value="ECO:0007669"/>
    <property type="project" value="UniProtKB-SubCell"/>
</dbReference>
<feature type="domain" description="SusD-like N-terminal" evidence="7">
    <location>
        <begin position="61"/>
        <end position="229"/>
    </location>
</feature>
<organism evidence="8 9">
    <name type="scientific">Sphingobacterium athyrii</name>
    <dbReference type="NCBI Taxonomy" id="2152717"/>
    <lineage>
        <taxon>Bacteria</taxon>
        <taxon>Pseudomonadati</taxon>
        <taxon>Bacteroidota</taxon>
        <taxon>Sphingobacteriia</taxon>
        <taxon>Sphingobacteriales</taxon>
        <taxon>Sphingobacteriaceae</taxon>
        <taxon>Sphingobacterium</taxon>
    </lineage>
</organism>
<sequence length="618" mass="70090">MKKKFLIYIAVLSLSLTGCKYMDIVPDDTPSMRDAFKNESTAEGFLYTCYSYIPRYNDARSNFSWIMSNETAASYHWGSQYFTFLQIQQSQYNADNPVLDIWQNCYSGIRQCYLFLENVDKTKAVTISTEELEAKKKIWRAEAKFLIAYYHYVLLQNYGPVVVVDKLIPTDGTGEDFFKSRRPYDECVTFIAQKFDEASIDLPNTIVNNGDLGRVTKIAALSLKSRMFLYAASPLFNGNADYANFKNVDGTPLIAQAYDKEKWKRALDESKKAIDQAEAAGYRLYEYTKSTVTDPFKKAILNTRWQMVDPWNSELIWGYAGYREDNNAQFSFQALAVPRGWRSGNPVGGVGATLDAVELFYSKNGLPTDQDATYDYSNRFAIAPGDSTIKFHRNREPRFYAYIGFDRGEYEINDQTRILKLRAGELNGTTLTNGVPNLNIDHLYTGYAIKKGINPSTNVATNAFSVTAYPFPISRLGELYLNFAEAYANYYGTLDATALGYLNKIRSRAGIPALEISYGGLPSGKNLIDAIHRERLIEFMFEGHSLYDRKRWKTAVEDYAADRQGMKGLTSVGKTAADFYKPITLSGRPLIFEAKQYLVPINVNFIKINPNLVQNPGW</sequence>
<dbReference type="EMBL" id="QCXX01000003">
    <property type="protein sequence ID" value="PUV24522.1"/>
    <property type="molecule type" value="Genomic_DNA"/>
</dbReference>
<keyword evidence="4" id="KW-0472">Membrane</keyword>
<dbReference type="OrthoDB" id="608091at2"/>
<evidence type="ECO:0000256" key="2">
    <source>
        <dbReference type="ARBA" id="ARBA00006275"/>
    </source>
</evidence>
<dbReference type="InterPro" id="IPR012944">
    <property type="entry name" value="SusD_RagB_dom"/>
</dbReference>
<keyword evidence="5" id="KW-0998">Cell outer membrane</keyword>
<protein>
    <submittedName>
        <fullName evidence="8">RagB/SusD family nutrient uptake outer membrane protein</fullName>
    </submittedName>
</protein>
<feature type="domain" description="RagB/SusD" evidence="6">
    <location>
        <begin position="314"/>
        <end position="618"/>
    </location>
</feature>
<comment type="similarity">
    <text evidence="2">Belongs to the SusD family.</text>
</comment>
<proteinExistence type="inferred from homology"/>
<evidence type="ECO:0000256" key="3">
    <source>
        <dbReference type="ARBA" id="ARBA00022729"/>
    </source>
</evidence>
<reference evidence="8 9" key="1">
    <citation type="submission" date="2018-04" db="EMBL/GenBank/DDBJ databases">
        <title>Sphingobacterium sp. M46 Genome.</title>
        <authorList>
            <person name="Cheng J."/>
            <person name="Li Y."/>
        </authorList>
    </citation>
    <scope>NUCLEOTIDE SEQUENCE [LARGE SCALE GENOMIC DNA]</scope>
    <source>
        <strain evidence="8 9">M46</strain>
    </source>
</reference>
<keyword evidence="3" id="KW-0732">Signal</keyword>